<dbReference type="OrthoDB" id="495193at2759"/>
<feature type="transmembrane region" description="Helical" evidence="2">
    <location>
        <begin position="286"/>
        <end position="309"/>
    </location>
</feature>
<feature type="transmembrane region" description="Helical" evidence="2">
    <location>
        <begin position="129"/>
        <end position="150"/>
    </location>
</feature>
<keyword evidence="2" id="KW-1133">Transmembrane helix</keyword>
<protein>
    <submittedName>
        <fullName evidence="3">SNF2 super family</fullName>
    </submittedName>
</protein>
<dbReference type="EMBL" id="FO082276">
    <property type="protein sequence ID" value="CCO15841.1"/>
    <property type="molecule type" value="Genomic_DNA"/>
</dbReference>
<keyword evidence="2" id="KW-0472">Membrane</keyword>
<organism evidence="3 4">
    <name type="scientific">Bathycoccus prasinos</name>
    <dbReference type="NCBI Taxonomy" id="41875"/>
    <lineage>
        <taxon>Eukaryota</taxon>
        <taxon>Viridiplantae</taxon>
        <taxon>Chlorophyta</taxon>
        <taxon>Mamiellophyceae</taxon>
        <taxon>Mamiellales</taxon>
        <taxon>Bathycoccaceae</taxon>
        <taxon>Bathycoccus</taxon>
    </lineage>
</organism>
<feature type="transmembrane region" description="Helical" evidence="2">
    <location>
        <begin position="88"/>
        <end position="109"/>
    </location>
</feature>
<dbReference type="Proteomes" id="UP000198341">
    <property type="component" value="Chromosome 3"/>
</dbReference>
<evidence type="ECO:0000313" key="3">
    <source>
        <dbReference type="EMBL" id="CCO15841.1"/>
    </source>
</evidence>
<feature type="transmembrane region" description="Helical" evidence="2">
    <location>
        <begin position="162"/>
        <end position="185"/>
    </location>
</feature>
<dbReference type="KEGG" id="bpg:Bathy03g01630"/>
<dbReference type="RefSeq" id="XP_007514404.1">
    <property type="nucleotide sequence ID" value="XM_007514342.1"/>
</dbReference>
<feature type="transmembrane region" description="Helical" evidence="2">
    <location>
        <begin position="329"/>
        <end position="350"/>
    </location>
</feature>
<feature type="transmembrane region" description="Helical" evidence="2">
    <location>
        <begin position="362"/>
        <end position="382"/>
    </location>
</feature>
<evidence type="ECO:0000256" key="2">
    <source>
        <dbReference type="SAM" id="Phobius"/>
    </source>
</evidence>
<evidence type="ECO:0000256" key="1">
    <source>
        <dbReference type="SAM" id="MobiDB-lite"/>
    </source>
</evidence>
<keyword evidence="2" id="KW-0812">Transmembrane</keyword>
<accession>K8ECW9</accession>
<proteinExistence type="predicted"/>
<reference evidence="3 4" key="1">
    <citation type="submission" date="2011-10" db="EMBL/GenBank/DDBJ databases">
        <authorList>
            <person name="Genoscope - CEA"/>
        </authorList>
    </citation>
    <scope>NUCLEOTIDE SEQUENCE [LARGE SCALE GENOMIC DNA]</scope>
    <source>
        <strain evidence="3 4">RCC 1105</strain>
    </source>
</reference>
<gene>
    <name evidence="3" type="ORF">Bathy03g01630</name>
</gene>
<evidence type="ECO:0000313" key="4">
    <source>
        <dbReference type="Proteomes" id="UP000198341"/>
    </source>
</evidence>
<feature type="region of interest" description="Disordered" evidence="1">
    <location>
        <begin position="1"/>
        <end position="39"/>
    </location>
</feature>
<feature type="transmembrane region" description="Helical" evidence="2">
    <location>
        <begin position="197"/>
        <end position="216"/>
    </location>
</feature>
<sequence>MGVVVVAEKEVEEGAEEEEDEAVKKKKSKKDDENNSSSSDENLVLLATATIAGGIVALNGGPEESLEKIQGFMLSFWNGLIGNHAPGVGGYIEDVYLATLFFGTAYALWRSSAVPRPIGNPIQRKSRTLASTLHVFSGAGALAVALYAVVVERVFRESPGWTWMWVTSSLFLVNSLSYGPLMNIFKASKEGKYAMQLGYSFVASFQGVVWIAWSAQPDAPDWMFWAVMPFWYFSIAKLWESTEFCLALVPEVPRDVKEEDMSFGNKLNKFITAGSRKRLGKMSPDAATLTYVGLNAAAAVFDNCYMAVYTYLGPEQFWHTSQLFNDSDFHLRLVKGTTGSLTVALLIFISTLGWRKQMPMKYAIWLNVALGSVGPWIVLFWHKLLDPSEMWFPQFVFDPEFAYHAYIPSLFGQ</sequence>
<feature type="transmembrane region" description="Helical" evidence="2">
    <location>
        <begin position="222"/>
        <end position="239"/>
    </location>
</feature>
<dbReference type="GeneID" id="19016701"/>
<dbReference type="AlphaFoldDB" id="K8ECW9"/>
<name>K8ECW9_9CHLO</name>
<feature type="compositionally biased region" description="Acidic residues" evidence="1">
    <location>
        <begin position="10"/>
        <end position="21"/>
    </location>
</feature>
<keyword evidence="4" id="KW-1185">Reference proteome</keyword>